<dbReference type="InterPro" id="IPR001394">
    <property type="entry name" value="Peptidase_C19_UCH"/>
</dbReference>
<sequence>MDQRSDVFEPIKYLIIFVSKTLIGQKQSRFEGYLQHDAEEFMEFLLDGLHEDLNRVVNKPYIMELEDVSILDHKCSDNNHHNYSRCNNQLFQQQLQHNSVVVSVISTTTPTQQCSDNNHHNYSSYNNSYPATSWRQLFQQQHSHNNVTVYTVVIKHSFDRSRKEPVTFGGSGGIHTKRKKSVKRRRSKVSEMAHNLRSKDKGTKDGEEEETLDPVRATQIRIMLEAAEDERRIRREAAKREEQRAEREEQRADEDRRLRREADIQLKINNRNSQQEDRVNMGNRFGPMLGRCPTDPREISAYFQRIEGIFESYRISDEAKAELLLSRLEPKMKTILNELRTEDYTNYEAIKQQIIRSCRFCPKKLRDAFFSTYKAKEETYPAFVAQLYRHLKFYFQSRKIETLEQAMSLWVVDRLKEIIPKNLVEYILAQEGDEWLPHDKVANLLETYEANMNMRGSTNSISSFRTQSGHAHLGSDSKGFVRDERRGPSMKPNCFTCGSTGHLAKHCTKKSNYTTPAKRVMNCQITPGMHSKQLGLTEAMRVEKYFERPYVKVKIQPGPVCEALVDSGAEVCGISQKLCQELNLPSLGTERIKGWNGQVAEVDATWVTLTQGDKAATPGVRVWCAVVPNASEPLIINPGVVEQLKLVTPYVVPAAGVLSASGSLVNLGTFYNVDAPHGQCHERYNKIQNRDVDDEKDDEACEFNNCKLDGSVIINKIQNRDVDDEKDDEACEFNNCKLDGSVIINKIQNRDVDDEKDDEVCEFNNCKLDGSVIINKIQNRDVDDEKDDEVCEFNNCKLDGSVIINKIQNRDVDDEKDDEVCEFNNCKLDGSVITDKIQNRDVDDEKDDEVCEFNNCKIDDSVVVDGVPNRDVDEEKDDEGSEKSCKVMIKDTGRADISQEKKDSAVNKINKYKFELGEVGSSGIGLVDRSNIVGWDVNYVVRVAEMTIDGVDETNKVLTKSREGVRESPRNLDGIGNSEKQKVVEHLDDVDEEETDGQLNRGKKKKADEHKLDLDEEEEHVDDDVGGGCVTEKKKFCQEQHQCQTLTRCWEWAKTRKKNFLLKMSYFNNSSNTIVSWFQLFQQQLQHNSVVITTTTTTAATTTLIQQHRGVSYSNNNTRTTT</sequence>
<feature type="region of interest" description="Disordered" evidence="3">
    <location>
        <begin position="163"/>
        <end position="212"/>
    </location>
</feature>
<dbReference type="InterPro" id="IPR038765">
    <property type="entry name" value="Papain-like_cys_pep_sf"/>
</dbReference>
<dbReference type="SUPFAM" id="SSF54001">
    <property type="entry name" value="Cysteine proteinases"/>
    <property type="match status" value="1"/>
</dbReference>
<feature type="compositionally biased region" description="Basic and acidic residues" evidence="3">
    <location>
        <begin position="960"/>
        <end position="970"/>
    </location>
</feature>
<dbReference type="Gene3D" id="2.40.70.10">
    <property type="entry name" value="Acid Proteases"/>
    <property type="match status" value="1"/>
</dbReference>
<evidence type="ECO:0000259" key="4">
    <source>
        <dbReference type="PROSITE" id="PS50158"/>
    </source>
</evidence>
<keyword evidence="2" id="KW-0175">Coiled coil</keyword>
<evidence type="ECO:0000256" key="3">
    <source>
        <dbReference type="SAM" id="MobiDB-lite"/>
    </source>
</evidence>
<evidence type="ECO:0000256" key="2">
    <source>
        <dbReference type="SAM" id="Coils"/>
    </source>
</evidence>
<dbReference type="Gene3D" id="3.90.70.10">
    <property type="entry name" value="Cysteine proteinases"/>
    <property type="match status" value="1"/>
</dbReference>
<dbReference type="Pfam" id="PF00098">
    <property type="entry name" value="zf-CCHC"/>
    <property type="match status" value="1"/>
</dbReference>
<reference evidence="5 7" key="2">
    <citation type="journal article" date="2013" name="Nature">
        <title>Insights into bilaterian evolution from three spiralian genomes.</title>
        <authorList>
            <person name="Simakov O."/>
            <person name="Marletaz F."/>
            <person name="Cho S.J."/>
            <person name="Edsinger-Gonzales E."/>
            <person name="Havlak P."/>
            <person name="Hellsten U."/>
            <person name="Kuo D.H."/>
            <person name="Larsson T."/>
            <person name="Lv J."/>
            <person name="Arendt D."/>
            <person name="Savage R."/>
            <person name="Osoegawa K."/>
            <person name="de Jong P."/>
            <person name="Grimwood J."/>
            <person name="Chapman J.A."/>
            <person name="Shapiro H."/>
            <person name="Aerts A."/>
            <person name="Otillar R.P."/>
            <person name="Terry A.Y."/>
            <person name="Boore J.L."/>
            <person name="Grigoriev I.V."/>
            <person name="Lindberg D.R."/>
            <person name="Seaver E.C."/>
            <person name="Weisblat D.A."/>
            <person name="Putnam N.H."/>
            <person name="Rokhsar D.S."/>
        </authorList>
    </citation>
    <scope>NUCLEOTIDE SEQUENCE</scope>
</reference>
<dbReference type="GO" id="GO:0003676">
    <property type="term" value="F:nucleic acid binding"/>
    <property type="evidence" value="ECO:0007669"/>
    <property type="project" value="InterPro"/>
</dbReference>
<evidence type="ECO:0000313" key="5">
    <source>
        <dbReference type="EMBL" id="ESN92881.1"/>
    </source>
</evidence>
<dbReference type="STRING" id="6412.T1EW47"/>
<dbReference type="eggNOG" id="KOG1870">
    <property type="taxonomic scope" value="Eukaryota"/>
</dbReference>
<organism evidence="6 7">
    <name type="scientific">Helobdella robusta</name>
    <name type="common">Californian leech</name>
    <dbReference type="NCBI Taxonomy" id="6412"/>
    <lineage>
        <taxon>Eukaryota</taxon>
        <taxon>Metazoa</taxon>
        <taxon>Spiralia</taxon>
        <taxon>Lophotrochozoa</taxon>
        <taxon>Annelida</taxon>
        <taxon>Clitellata</taxon>
        <taxon>Hirudinea</taxon>
        <taxon>Rhynchobdellida</taxon>
        <taxon>Glossiphoniidae</taxon>
        <taxon>Helobdella</taxon>
    </lineage>
</organism>
<dbReference type="SUPFAM" id="SSF57756">
    <property type="entry name" value="Retrovirus zinc finger-like domains"/>
    <property type="match status" value="1"/>
</dbReference>
<dbReference type="SMART" id="SM00343">
    <property type="entry name" value="ZnF_C2HC"/>
    <property type="match status" value="1"/>
</dbReference>
<dbReference type="OrthoDB" id="6437161at2759"/>
<name>T1EW47_HELRO</name>
<dbReference type="CTD" id="20200797"/>
<dbReference type="InParanoid" id="T1EW47"/>
<dbReference type="InterPro" id="IPR001878">
    <property type="entry name" value="Znf_CCHC"/>
</dbReference>
<feature type="coiled-coil region" evidence="2">
    <location>
        <begin position="224"/>
        <end position="258"/>
    </location>
</feature>
<keyword evidence="1" id="KW-0862">Zinc</keyword>
<feature type="compositionally biased region" description="Basic residues" evidence="3">
    <location>
        <begin position="175"/>
        <end position="187"/>
    </location>
</feature>
<dbReference type="GO" id="GO:0008270">
    <property type="term" value="F:zinc ion binding"/>
    <property type="evidence" value="ECO:0007669"/>
    <property type="project" value="UniProtKB-KW"/>
</dbReference>
<dbReference type="GO" id="GO:0004843">
    <property type="term" value="F:cysteine-type deubiquitinase activity"/>
    <property type="evidence" value="ECO:0007669"/>
    <property type="project" value="InterPro"/>
</dbReference>
<accession>T1EW47</accession>
<dbReference type="Pfam" id="PF00443">
    <property type="entry name" value="UCH"/>
    <property type="match status" value="1"/>
</dbReference>
<dbReference type="PANTHER" id="PTHR46888:SF1">
    <property type="entry name" value="RIBONUCLEASE H"/>
    <property type="match status" value="1"/>
</dbReference>
<feature type="compositionally biased region" description="Acidic residues" evidence="3">
    <location>
        <begin position="1014"/>
        <end position="1025"/>
    </location>
</feature>
<dbReference type="EMBL" id="AMQM01001909">
    <property type="status" value="NOT_ANNOTATED_CDS"/>
    <property type="molecule type" value="Genomic_DNA"/>
</dbReference>
<feature type="region of interest" description="Disordered" evidence="3">
    <location>
        <begin position="960"/>
        <end position="1025"/>
    </location>
</feature>
<protein>
    <recommendedName>
        <fullName evidence="4">CCHC-type domain-containing protein</fullName>
    </recommendedName>
</protein>
<dbReference type="AlphaFoldDB" id="T1EW47"/>
<dbReference type="SUPFAM" id="SSF50630">
    <property type="entry name" value="Acid proteases"/>
    <property type="match status" value="1"/>
</dbReference>
<dbReference type="InterPro" id="IPR021109">
    <property type="entry name" value="Peptidase_aspartic_dom_sf"/>
</dbReference>
<dbReference type="Gene3D" id="4.10.60.10">
    <property type="entry name" value="Zinc finger, CCHC-type"/>
    <property type="match status" value="1"/>
</dbReference>
<evidence type="ECO:0000313" key="7">
    <source>
        <dbReference type="Proteomes" id="UP000015101"/>
    </source>
</evidence>
<dbReference type="Proteomes" id="UP000015101">
    <property type="component" value="Unassembled WGS sequence"/>
</dbReference>
<dbReference type="GeneID" id="20200797"/>
<evidence type="ECO:0000313" key="6">
    <source>
        <dbReference type="EnsemblMetazoa" id="HelroP165012"/>
    </source>
</evidence>
<reference evidence="7" key="1">
    <citation type="submission" date="2012-12" db="EMBL/GenBank/DDBJ databases">
        <authorList>
            <person name="Hellsten U."/>
            <person name="Grimwood J."/>
            <person name="Chapman J.A."/>
            <person name="Shapiro H."/>
            <person name="Aerts A."/>
            <person name="Otillar R.P."/>
            <person name="Terry A.Y."/>
            <person name="Boore J.L."/>
            <person name="Simakov O."/>
            <person name="Marletaz F."/>
            <person name="Cho S.-J."/>
            <person name="Edsinger-Gonzales E."/>
            <person name="Havlak P."/>
            <person name="Kuo D.-H."/>
            <person name="Larsson T."/>
            <person name="Lv J."/>
            <person name="Arendt D."/>
            <person name="Savage R."/>
            <person name="Osoegawa K."/>
            <person name="de Jong P."/>
            <person name="Lindberg D.R."/>
            <person name="Seaver E.C."/>
            <person name="Weisblat D.A."/>
            <person name="Putnam N.H."/>
            <person name="Grigoriev I.V."/>
            <person name="Rokhsar D.S."/>
        </authorList>
    </citation>
    <scope>NUCLEOTIDE SEQUENCE</scope>
</reference>
<dbReference type="RefSeq" id="XP_009029167.1">
    <property type="nucleotide sequence ID" value="XM_009030919.1"/>
</dbReference>
<dbReference type="HOGENOM" id="CLU_009220_0_0_1"/>
<dbReference type="InterPro" id="IPR036875">
    <property type="entry name" value="Znf_CCHC_sf"/>
</dbReference>
<keyword evidence="1" id="KW-0479">Metal-binding</keyword>
<dbReference type="EMBL" id="KB097639">
    <property type="protein sequence ID" value="ESN92881.1"/>
    <property type="molecule type" value="Genomic_DNA"/>
</dbReference>
<dbReference type="PANTHER" id="PTHR46888">
    <property type="entry name" value="ZINC KNUCKLE DOMAINCONTAINING PROTEIN-RELATED"/>
    <property type="match status" value="1"/>
</dbReference>
<dbReference type="EMBL" id="AMQM01001908">
    <property type="status" value="NOT_ANNOTATED_CDS"/>
    <property type="molecule type" value="Genomic_DNA"/>
</dbReference>
<dbReference type="KEGG" id="hro:HELRODRAFT_165012"/>
<feature type="domain" description="CCHC-type" evidence="4">
    <location>
        <begin position="494"/>
        <end position="509"/>
    </location>
</feature>
<keyword evidence="7" id="KW-1185">Reference proteome</keyword>
<dbReference type="CDD" id="cd00303">
    <property type="entry name" value="retropepsin_like"/>
    <property type="match status" value="1"/>
</dbReference>
<keyword evidence="1" id="KW-0863">Zinc-finger</keyword>
<proteinExistence type="predicted"/>
<reference evidence="6" key="3">
    <citation type="submission" date="2015-06" db="UniProtKB">
        <authorList>
            <consortium name="EnsemblMetazoa"/>
        </authorList>
    </citation>
    <scope>IDENTIFICATION</scope>
</reference>
<dbReference type="GO" id="GO:0016579">
    <property type="term" value="P:protein deubiquitination"/>
    <property type="evidence" value="ECO:0007669"/>
    <property type="project" value="InterPro"/>
</dbReference>
<gene>
    <name evidence="6" type="primary">20200797</name>
    <name evidence="5" type="ORF">HELRODRAFT_165012</name>
</gene>
<evidence type="ECO:0000256" key="1">
    <source>
        <dbReference type="PROSITE-ProRule" id="PRU00047"/>
    </source>
</evidence>
<dbReference type="PROSITE" id="PS50158">
    <property type="entry name" value="ZF_CCHC"/>
    <property type="match status" value="1"/>
</dbReference>
<dbReference type="EnsemblMetazoa" id="HelroT165012">
    <property type="protein sequence ID" value="HelroP165012"/>
    <property type="gene ID" value="HelroG165012"/>
</dbReference>